<accession>A0A967ACU4</accession>
<evidence type="ECO:0000256" key="3">
    <source>
        <dbReference type="ARBA" id="ARBA00023237"/>
    </source>
</evidence>
<keyword evidence="2" id="KW-0472">Membrane</keyword>
<comment type="subcellular location">
    <subcellularLocation>
        <location evidence="1">Cell outer membrane</location>
    </subcellularLocation>
</comment>
<evidence type="ECO:0000313" key="4">
    <source>
        <dbReference type="EMBL" id="NGZ89335.1"/>
    </source>
</evidence>
<name>A0A967ACU4_9FLAO</name>
<keyword evidence="3" id="KW-0998">Cell outer membrane</keyword>
<evidence type="ECO:0000256" key="2">
    <source>
        <dbReference type="ARBA" id="ARBA00023136"/>
    </source>
</evidence>
<dbReference type="EMBL" id="JAANAS010000035">
    <property type="protein sequence ID" value="NGZ89335.1"/>
    <property type="molecule type" value="Genomic_DNA"/>
</dbReference>
<keyword evidence="5" id="KW-1185">Reference proteome</keyword>
<evidence type="ECO:0000256" key="1">
    <source>
        <dbReference type="ARBA" id="ARBA00004442"/>
    </source>
</evidence>
<dbReference type="RefSeq" id="WP_166399600.1">
    <property type="nucleotide sequence ID" value="NZ_JAANAS010000035.1"/>
</dbReference>
<gene>
    <name evidence="4" type="ORF">G7034_03615</name>
</gene>
<dbReference type="InterPro" id="IPR036942">
    <property type="entry name" value="Beta-barrel_TonB_sf"/>
</dbReference>
<evidence type="ECO:0000313" key="5">
    <source>
        <dbReference type="Proteomes" id="UP000643701"/>
    </source>
</evidence>
<dbReference type="Gene3D" id="2.40.170.20">
    <property type="entry name" value="TonB-dependent receptor, beta-barrel domain"/>
    <property type="match status" value="1"/>
</dbReference>
<dbReference type="SUPFAM" id="SSF56935">
    <property type="entry name" value="Porins"/>
    <property type="match status" value="1"/>
</dbReference>
<proteinExistence type="predicted"/>
<organism evidence="4 5">
    <name type="scientific">Psychroflexus maritimus</name>
    <dbReference type="NCBI Taxonomy" id="2714865"/>
    <lineage>
        <taxon>Bacteria</taxon>
        <taxon>Pseudomonadati</taxon>
        <taxon>Bacteroidota</taxon>
        <taxon>Flavobacteriia</taxon>
        <taxon>Flavobacteriales</taxon>
        <taxon>Flavobacteriaceae</taxon>
        <taxon>Psychroflexus</taxon>
    </lineage>
</organism>
<protein>
    <submittedName>
        <fullName evidence="4">TonB-dependent receptor plug domain-containing protein</fullName>
    </submittedName>
</protein>
<comment type="caution">
    <text evidence="4">The sequence shown here is derived from an EMBL/GenBank/DDBJ whole genome shotgun (WGS) entry which is preliminary data.</text>
</comment>
<keyword evidence="4" id="KW-0675">Receptor</keyword>
<reference evidence="4" key="1">
    <citation type="submission" date="2020-03" db="EMBL/GenBank/DDBJ databases">
        <title>Psychroflexus Maritimus sp. nov., isolate from marine sediment.</title>
        <authorList>
            <person name="Zhong Y.-L."/>
        </authorList>
    </citation>
    <scope>NUCLEOTIDE SEQUENCE</scope>
    <source>
        <strain evidence="4">C1</strain>
    </source>
</reference>
<dbReference type="AlphaFoldDB" id="A0A967ACU4"/>
<sequence>MTNGIDFSKYSNGIWIVSKAYSHKITLKTSAKEPIVGAYIKPYNKSTNVYGHLFLDLKQFPAQFTLSHFNHEDYKLIITEDSPQQISVIMNPKQINLEAVNLKALYTNSIYINRDNHIQVDIKKMPLLAGQTQQDAFVSLLNLPQISTNVESVAELNIKGGINDQNLVLWNGIRMFQNSHFFGLLSAFNENLVQKISVIDNATPAEFGNALTGTIKLNFDEKIADNNSYGVGINALSSQAFTRLALDENTEFAFAIQRSFTDVFDSPTFQSYTQKAYRDTDLELSEDSDLSDNITREADFYYQDAQFQIKRKFGEKLRINVQGIWFENRLDYRENISIQDTKTSDYNNQNAAIGLDATYSINKSERVFLKSNYSRHASEGMNNTFSGNLDTTQSNTVENYVTQFIWQKQNPNSVFKVGIDFEGSVVFNRFNNTVTEAFLNLGQVSNIYSGFGSYSFRKDKWKFYTGFRTAYFQRDDKLRIEPRFQVDYNLNKNIGVVLRGEAKSQNFKQIIDLDQNFLGIEKRRWVVSGDSISPPLQQTYQVEVMLKWRLNNVGGYASIYNRGLNGISTNDQRFQNEDQFEDILTGDSRIYGVLFHMYFKNKWLNTWLSYAHTDEHLSFGSQEFRGNNNLNHQITWGNHFKYKNWSLSIALNYHTGLPFTPTNTNLPLIELSNRNLINFEHANSGTLPDYFRLDSSLQYRFNTERAGKFKISLGFINLTDKHNLLRKNFRLNRINEQNIQQIDNVGLGFTANLGILWTL</sequence>
<dbReference type="Proteomes" id="UP000643701">
    <property type="component" value="Unassembled WGS sequence"/>
</dbReference>
<dbReference type="GO" id="GO:0009279">
    <property type="term" value="C:cell outer membrane"/>
    <property type="evidence" value="ECO:0007669"/>
    <property type="project" value="UniProtKB-SubCell"/>
</dbReference>